<dbReference type="KEGG" id="knv:Pan216_54150"/>
<name>A0A518BC12_9BACT</name>
<protein>
    <submittedName>
        <fullName evidence="2">Uncharacterized protein</fullName>
    </submittedName>
</protein>
<proteinExistence type="predicted"/>
<dbReference type="EMBL" id="CP036279">
    <property type="protein sequence ID" value="QDU64525.1"/>
    <property type="molecule type" value="Genomic_DNA"/>
</dbReference>
<dbReference type="Proteomes" id="UP000317093">
    <property type="component" value="Chromosome"/>
</dbReference>
<gene>
    <name evidence="2" type="ORF">Pan216_54150</name>
</gene>
<dbReference type="AlphaFoldDB" id="A0A518BC12"/>
<reference evidence="2 3" key="1">
    <citation type="submission" date="2019-02" db="EMBL/GenBank/DDBJ databases">
        <title>Deep-cultivation of Planctomycetes and their phenomic and genomic characterization uncovers novel biology.</title>
        <authorList>
            <person name="Wiegand S."/>
            <person name="Jogler M."/>
            <person name="Boedeker C."/>
            <person name="Pinto D."/>
            <person name="Vollmers J."/>
            <person name="Rivas-Marin E."/>
            <person name="Kohn T."/>
            <person name="Peeters S.H."/>
            <person name="Heuer A."/>
            <person name="Rast P."/>
            <person name="Oberbeckmann S."/>
            <person name="Bunk B."/>
            <person name="Jeske O."/>
            <person name="Meyerdierks A."/>
            <person name="Storesund J.E."/>
            <person name="Kallscheuer N."/>
            <person name="Luecker S."/>
            <person name="Lage O.M."/>
            <person name="Pohl T."/>
            <person name="Merkel B.J."/>
            <person name="Hornburger P."/>
            <person name="Mueller R.-W."/>
            <person name="Bruemmer F."/>
            <person name="Labrenz M."/>
            <person name="Spormann A.M."/>
            <person name="Op den Camp H."/>
            <person name="Overmann J."/>
            <person name="Amann R."/>
            <person name="Jetten M.S.M."/>
            <person name="Mascher T."/>
            <person name="Medema M.H."/>
            <person name="Devos D.P."/>
            <person name="Kaster A.-K."/>
            <person name="Ovreas L."/>
            <person name="Rohde M."/>
            <person name="Galperin M.Y."/>
            <person name="Jogler C."/>
        </authorList>
    </citation>
    <scope>NUCLEOTIDE SEQUENCE [LARGE SCALE GENOMIC DNA]</scope>
    <source>
        <strain evidence="2 3">Pan216</strain>
    </source>
</reference>
<evidence type="ECO:0000256" key="1">
    <source>
        <dbReference type="SAM" id="MobiDB-lite"/>
    </source>
</evidence>
<evidence type="ECO:0000313" key="3">
    <source>
        <dbReference type="Proteomes" id="UP000317093"/>
    </source>
</evidence>
<feature type="region of interest" description="Disordered" evidence="1">
    <location>
        <begin position="1"/>
        <end position="47"/>
    </location>
</feature>
<organism evidence="2 3">
    <name type="scientific">Kolteria novifilia</name>
    <dbReference type="NCBI Taxonomy" id="2527975"/>
    <lineage>
        <taxon>Bacteria</taxon>
        <taxon>Pseudomonadati</taxon>
        <taxon>Planctomycetota</taxon>
        <taxon>Planctomycetia</taxon>
        <taxon>Kolteriales</taxon>
        <taxon>Kolteriaceae</taxon>
        <taxon>Kolteria</taxon>
    </lineage>
</organism>
<sequence>MTTPPQGYPRLIQPGPTQSVGSLEENRRPRERIRLDRRPSLAQEAVGKMSINRPMVASSETSCGCAAPVAKQPVLAGSW</sequence>
<feature type="compositionally biased region" description="Basic and acidic residues" evidence="1">
    <location>
        <begin position="24"/>
        <end position="39"/>
    </location>
</feature>
<keyword evidence="3" id="KW-1185">Reference proteome</keyword>
<accession>A0A518BC12</accession>
<evidence type="ECO:0000313" key="2">
    <source>
        <dbReference type="EMBL" id="QDU64525.1"/>
    </source>
</evidence>